<evidence type="ECO:0000313" key="2">
    <source>
        <dbReference type="Proteomes" id="UP000000745"/>
    </source>
</evidence>
<reference evidence="2" key="1">
    <citation type="journal article" date="2009" name="PLoS Genet.">
        <title>Organised genome dynamics in the Escherichia coli species results in highly diverse adaptive paths.</title>
        <authorList>
            <person name="Touchon M."/>
            <person name="Hoede C."/>
            <person name="Tenaillon O."/>
            <person name="Barbe V."/>
            <person name="Baeriswyl S."/>
            <person name="Bidet P."/>
            <person name="Bingen E."/>
            <person name="Bonacorsi S."/>
            <person name="Bouchier C."/>
            <person name="Bouvet O."/>
            <person name="Calteau A."/>
            <person name="Chiapello H."/>
            <person name="Clermont O."/>
            <person name="Cruveiller S."/>
            <person name="Danchin A."/>
            <person name="Diard M."/>
            <person name="Dossat C."/>
            <person name="Karoui M.E."/>
            <person name="Frapy E."/>
            <person name="Garry L."/>
            <person name="Ghigo J.M."/>
            <person name="Gilles A.M."/>
            <person name="Johnson J."/>
            <person name="Le Bouguenec C."/>
            <person name="Lescat M."/>
            <person name="Mangenot S."/>
            <person name="Martinez-Jehanne V."/>
            <person name="Matic I."/>
            <person name="Nassif X."/>
            <person name="Oztas S."/>
            <person name="Petit M.A."/>
            <person name="Pichon C."/>
            <person name="Rouy Z."/>
            <person name="Ruf C.S."/>
            <person name="Schneider D."/>
            <person name="Tourret J."/>
            <person name="Vacherie B."/>
            <person name="Vallenet D."/>
            <person name="Medigue C."/>
            <person name="Rocha E.P.C."/>
            <person name="Denamur E."/>
        </authorList>
    </citation>
    <scope>NUCLEOTIDE SEQUENCE [LARGE SCALE GENOMIC DNA]</scope>
    <source>
        <strain evidence="2">ATCC 35469 / DSM 13698 / BCRC 15582 / CCUG 18766 / IAM 14443 / JCM 21226 / LMG 7866 / NBRC 102419 / NCTC 12128 / CDC 0568-73</strain>
    </source>
</reference>
<proteinExistence type="predicted"/>
<dbReference type="KEGG" id="efe:EFER_3845"/>
<evidence type="ECO:0000313" key="1">
    <source>
        <dbReference type="EMBL" id="CAQ91280.1"/>
    </source>
</evidence>
<dbReference type="HOGENOM" id="CLU_3079930_0_0_6"/>
<dbReference type="AlphaFoldDB" id="B7LUS7"/>
<dbReference type="Proteomes" id="UP000000745">
    <property type="component" value="Chromosome"/>
</dbReference>
<sequence length="52" mass="6090">MRCLAMIICLTNMLMKLIYFDYVARRRMKSVANRNLRGMPLDSDSVASYNRS</sequence>
<accession>B7LUS7</accession>
<organism evidence="1 2">
    <name type="scientific">Escherichia fergusonii (strain ATCC 35469 / DSM 13698 / CCUG 18766 / IAM 14443 / JCM 21226 / LMG 7866 / NBRC 102419 / NCTC 12128 / CDC 0568-73)</name>
    <dbReference type="NCBI Taxonomy" id="585054"/>
    <lineage>
        <taxon>Bacteria</taxon>
        <taxon>Pseudomonadati</taxon>
        <taxon>Pseudomonadota</taxon>
        <taxon>Gammaproteobacteria</taxon>
        <taxon>Enterobacterales</taxon>
        <taxon>Enterobacteriaceae</taxon>
        <taxon>Escherichia</taxon>
    </lineage>
</organism>
<gene>
    <name evidence="1" type="ordered locus">EFER_3845</name>
</gene>
<protein>
    <submittedName>
        <fullName evidence="1">Uncharacterized protein</fullName>
    </submittedName>
</protein>
<keyword evidence="2" id="KW-1185">Reference proteome</keyword>
<dbReference type="EMBL" id="CU928158">
    <property type="protein sequence ID" value="CAQ91280.1"/>
    <property type="molecule type" value="Genomic_DNA"/>
</dbReference>
<name>B7LUS7_ESCF3</name>